<evidence type="ECO:0000313" key="1">
    <source>
        <dbReference type="EMBL" id="WOB07032.1"/>
    </source>
</evidence>
<proteinExistence type="predicted"/>
<dbReference type="EMBL" id="CP136336">
    <property type="protein sequence ID" value="WOB07032.1"/>
    <property type="molecule type" value="Genomic_DNA"/>
</dbReference>
<accession>A0ABZ0CVR5</accession>
<dbReference type="NCBIfam" id="TIGR03347">
    <property type="entry name" value="VI_chp_1"/>
    <property type="match status" value="1"/>
</dbReference>
<dbReference type="Pfam" id="PF06996">
    <property type="entry name" value="T6SS_TssG"/>
    <property type="match status" value="1"/>
</dbReference>
<reference evidence="1 2" key="1">
    <citation type="submission" date="2023-10" db="EMBL/GenBank/DDBJ databases">
        <title>Bacteria for the degradation of biodegradable plastic PBAT(Polybutylene adipate terephthalate).</title>
        <authorList>
            <person name="Weon H.-Y."/>
            <person name="Yeon J."/>
        </authorList>
    </citation>
    <scope>NUCLEOTIDE SEQUENCE [LARGE SCALE GENOMIC DNA]</scope>
    <source>
        <strain evidence="1 2">SBD 7-3</strain>
    </source>
</reference>
<gene>
    <name evidence="1" type="primary">tssG</name>
    <name evidence="1" type="ORF">RXV79_19170</name>
</gene>
<dbReference type="Proteomes" id="UP001303946">
    <property type="component" value="Chromosome"/>
</dbReference>
<protein>
    <submittedName>
        <fullName evidence="1">Type VI secretion system baseplate subunit TssG</fullName>
    </submittedName>
</protein>
<dbReference type="PANTHER" id="PTHR35564">
    <property type="match status" value="1"/>
</dbReference>
<name>A0ABZ0CVR5_9BURK</name>
<sequence length="359" mass="40077">MPTPQRRDGPGLIDQLFEDPHRFEFFQAVRLLERTLNSRHGAGADLLPTQLRFRNSSSLSFPASEIESLKVRWKQSEDAVAGAAPEIDGIDITPAFMGLLGVAGALPYVYTEQIAQRELYQKDFAARSFLDLFSNRVLALFYQAWKKSRLQLQYETDRRNRFAPMVLALAGLGQTPLHDRLKPEAGGVNDEGLAFFAGALQQRTLSAQQLQQLLSRYLKVAVRIEQFCGRWYTLPPEARTVLGLSGGQLGRNALSGERVWQRDLRVRVVLGPLDHRLFQRFLPGAPGATALRELLTLLSGVSLEYEIKIVLRADAVHSSSLGSGRSPFAGRLGWDTYLQTRPSTTDRSDVRYDIHAAAA</sequence>
<organism evidence="1 2">
    <name type="scientific">Piscinibacter gummiphilus</name>
    <dbReference type="NCBI Taxonomy" id="946333"/>
    <lineage>
        <taxon>Bacteria</taxon>
        <taxon>Pseudomonadati</taxon>
        <taxon>Pseudomonadota</taxon>
        <taxon>Betaproteobacteria</taxon>
        <taxon>Burkholderiales</taxon>
        <taxon>Sphaerotilaceae</taxon>
        <taxon>Piscinibacter</taxon>
    </lineage>
</organism>
<keyword evidence="2" id="KW-1185">Reference proteome</keyword>
<dbReference type="RefSeq" id="WP_316699713.1">
    <property type="nucleotide sequence ID" value="NZ_CP136336.1"/>
</dbReference>
<evidence type="ECO:0000313" key="2">
    <source>
        <dbReference type="Proteomes" id="UP001303946"/>
    </source>
</evidence>
<dbReference type="PANTHER" id="PTHR35564:SF4">
    <property type="entry name" value="CYTOPLASMIC PROTEIN"/>
    <property type="match status" value="1"/>
</dbReference>
<dbReference type="InterPro" id="IPR010732">
    <property type="entry name" value="T6SS_TssG-like"/>
</dbReference>